<feature type="domain" description="Hcy-binding" evidence="7">
    <location>
        <begin position="3"/>
        <end position="311"/>
    </location>
</feature>
<name>A0A1N6SFD9_9BACI</name>
<dbReference type="GO" id="GO:0008898">
    <property type="term" value="F:S-adenosylmethionine-homocysteine S-methyltransferase activity"/>
    <property type="evidence" value="ECO:0007669"/>
    <property type="project" value="TreeGrafter"/>
</dbReference>
<reference evidence="8" key="3">
    <citation type="submission" date="2017-03" db="EMBL/GenBank/DDBJ databases">
        <authorList>
            <person name="Dastager S.G."/>
            <person name="Neurgaonkar P.S."/>
            <person name="Dharne M.S."/>
        </authorList>
    </citation>
    <scope>NUCLEOTIDE SEQUENCE</scope>
    <source>
        <strain evidence="8">DSM 25145</strain>
    </source>
</reference>
<proteinExistence type="predicted"/>
<comment type="cofactor">
    <cofactor evidence="6">
        <name>Zn(2+)</name>
        <dbReference type="ChEBI" id="CHEBI:29105"/>
    </cofactor>
</comment>
<reference evidence="11" key="2">
    <citation type="submission" date="2017-03" db="EMBL/GenBank/DDBJ databases">
        <title>Bacillus sp. V-88(T) DSM27956, whole genome shotgun sequencing project.</title>
        <authorList>
            <person name="Dastager S.G."/>
            <person name="Neurgaonkar P.S."/>
            <person name="Dharne M.S."/>
        </authorList>
    </citation>
    <scope>NUCLEOTIDE SEQUENCE [LARGE SCALE GENOMIC DNA]</scope>
    <source>
        <strain evidence="11">DSM 25145</strain>
    </source>
</reference>
<evidence type="ECO:0000256" key="4">
    <source>
        <dbReference type="ARBA" id="ARBA00022833"/>
    </source>
</evidence>
<dbReference type="InterPro" id="IPR017226">
    <property type="entry name" value="BHMT-like"/>
</dbReference>
<dbReference type="EMBL" id="MWSK01000002">
    <property type="protein sequence ID" value="OXS79308.1"/>
    <property type="molecule type" value="Genomic_DNA"/>
</dbReference>
<feature type="binding site" evidence="6">
    <location>
        <position position="296"/>
    </location>
    <ligand>
        <name>Zn(2+)</name>
        <dbReference type="ChEBI" id="CHEBI:29105"/>
    </ligand>
</feature>
<dbReference type="GO" id="GO:0046872">
    <property type="term" value="F:metal ion binding"/>
    <property type="evidence" value="ECO:0007669"/>
    <property type="project" value="UniProtKB-KW"/>
</dbReference>
<keyword evidence="1 6" id="KW-0489">Methyltransferase</keyword>
<protein>
    <recommendedName>
        <fullName evidence="5">S-methylmethionine:homocysteine methyltransferase</fullName>
    </recommendedName>
</protein>
<evidence type="ECO:0000259" key="7">
    <source>
        <dbReference type="PROSITE" id="PS50970"/>
    </source>
</evidence>
<dbReference type="OrthoDB" id="9803687at2"/>
<dbReference type="STRING" id="1017273.SAMN05443094_102410"/>
<feature type="binding site" evidence="6">
    <location>
        <position position="297"/>
    </location>
    <ligand>
        <name>Zn(2+)</name>
        <dbReference type="ChEBI" id="CHEBI:29105"/>
    </ligand>
</feature>
<dbReference type="Proteomes" id="UP000186385">
    <property type="component" value="Unassembled WGS sequence"/>
</dbReference>
<dbReference type="GO" id="GO:0033528">
    <property type="term" value="P:S-methylmethionine cycle"/>
    <property type="evidence" value="ECO:0007669"/>
    <property type="project" value="TreeGrafter"/>
</dbReference>
<dbReference type="SUPFAM" id="SSF82282">
    <property type="entry name" value="Homocysteine S-methyltransferase"/>
    <property type="match status" value="1"/>
</dbReference>
<reference evidence="9 10" key="1">
    <citation type="submission" date="2017-01" db="EMBL/GenBank/DDBJ databases">
        <authorList>
            <person name="Mah S.A."/>
            <person name="Swanson W.J."/>
            <person name="Moy G.W."/>
            <person name="Vacquier V.D."/>
        </authorList>
    </citation>
    <scope>NUCLEOTIDE SEQUENCE [LARGE SCALE GENOMIC DNA]</scope>
    <source>
        <strain evidence="9 10">NIO-1016</strain>
    </source>
</reference>
<dbReference type="FunFam" id="3.20.20.330:FF:000002">
    <property type="entry name" value="Homocysteine S-methyltransferase"/>
    <property type="match status" value="1"/>
</dbReference>
<keyword evidence="2 6" id="KW-0808">Transferase</keyword>
<dbReference type="InterPro" id="IPR036589">
    <property type="entry name" value="HCY_dom_sf"/>
</dbReference>
<gene>
    <name evidence="8" type="ORF">B1B05_05930</name>
    <name evidence="9" type="ORF">SAMN05443094_102410</name>
</gene>
<dbReference type="Proteomes" id="UP000215545">
    <property type="component" value="Unassembled WGS sequence"/>
</dbReference>
<keyword evidence="3 6" id="KW-0479">Metal-binding</keyword>
<dbReference type="Pfam" id="PF02574">
    <property type="entry name" value="S-methyl_trans"/>
    <property type="match status" value="1"/>
</dbReference>
<evidence type="ECO:0000256" key="6">
    <source>
        <dbReference type="PROSITE-ProRule" id="PRU00333"/>
    </source>
</evidence>
<dbReference type="EMBL" id="FTLX01000002">
    <property type="protein sequence ID" value="SIQ39666.1"/>
    <property type="molecule type" value="Genomic_DNA"/>
</dbReference>
<dbReference type="GO" id="GO:0032259">
    <property type="term" value="P:methylation"/>
    <property type="evidence" value="ECO:0007669"/>
    <property type="project" value="UniProtKB-KW"/>
</dbReference>
<accession>A0A1N6SFD9</accession>
<dbReference type="RefSeq" id="WP_045849695.1">
    <property type="nucleotide sequence ID" value="NZ_FTLX01000002.1"/>
</dbReference>
<feature type="binding site" evidence="6">
    <location>
        <position position="231"/>
    </location>
    <ligand>
        <name>Zn(2+)</name>
        <dbReference type="ChEBI" id="CHEBI:29105"/>
    </ligand>
</feature>
<dbReference type="PIRSF" id="PIRSF037505">
    <property type="entry name" value="Betaine_HMT"/>
    <property type="match status" value="1"/>
</dbReference>
<dbReference type="Gene3D" id="3.20.20.330">
    <property type="entry name" value="Homocysteine-binding-like domain"/>
    <property type="match status" value="1"/>
</dbReference>
<evidence type="ECO:0000256" key="1">
    <source>
        <dbReference type="ARBA" id="ARBA00022603"/>
    </source>
</evidence>
<dbReference type="InterPro" id="IPR003726">
    <property type="entry name" value="HCY_dom"/>
</dbReference>
<dbReference type="NCBIfam" id="NF007020">
    <property type="entry name" value="PRK09485.1"/>
    <property type="match status" value="1"/>
</dbReference>
<keyword evidence="11" id="KW-1185">Reference proteome</keyword>
<dbReference type="PANTHER" id="PTHR46015">
    <property type="entry name" value="ZGC:172121"/>
    <property type="match status" value="1"/>
</dbReference>
<evidence type="ECO:0000256" key="5">
    <source>
        <dbReference type="ARBA" id="ARBA00076752"/>
    </source>
</evidence>
<evidence type="ECO:0000313" key="10">
    <source>
        <dbReference type="Proteomes" id="UP000186385"/>
    </source>
</evidence>
<dbReference type="PROSITE" id="PS50970">
    <property type="entry name" value="HCY"/>
    <property type="match status" value="1"/>
</dbReference>
<evidence type="ECO:0000256" key="3">
    <source>
        <dbReference type="ARBA" id="ARBA00022723"/>
    </source>
</evidence>
<organism evidence="9 10">
    <name type="scientific">Domibacillus enclensis</name>
    <dbReference type="NCBI Taxonomy" id="1017273"/>
    <lineage>
        <taxon>Bacteria</taxon>
        <taxon>Bacillati</taxon>
        <taxon>Bacillota</taxon>
        <taxon>Bacilli</taxon>
        <taxon>Bacillales</taxon>
        <taxon>Bacillaceae</taxon>
        <taxon>Domibacillus</taxon>
    </lineage>
</organism>
<sequence length="313" mass="34301">MPNPIQTILSTFPVIVLDGAMATELERHGCQLNDSLWSARILMETPEAIKQVHTDYFQAGADCAITASYQATIDGFAKHGLSAEQTIDIIQASVQIAAEARDEFWQAVEDKTNRPKPLVAASVGPYGAFLADGSEYRGDYTLTEAELIDFHRPRVKALIEAGADLLACETIPNAVEAQALARLLKEEFPHAYAWISFSAKDGQHISSGERIADCAKTLNAFEQIAAIGVNCTAPEYIPELIQELKRETDKPIVVYPNLGEVYDAETKTWSGAPDLAAYSEHTRHWFECGAQLIGGCCRTKPSDIQTIAEWARA</sequence>
<dbReference type="InterPro" id="IPR051486">
    <property type="entry name" value="Hcy_S-methyltransferase"/>
</dbReference>
<evidence type="ECO:0000313" key="8">
    <source>
        <dbReference type="EMBL" id="OXS79308.1"/>
    </source>
</evidence>
<dbReference type="GO" id="GO:0009086">
    <property type="term" value="P:methionine biosynthetic process"/>
    <property type="evidence" value="ECO:0007669"/>
    <property type="project" value="TreeGrafter"/>
</dbReference>
<keyword evidence="4 6" id="KW-0862">Zinc</keyword>
<dbReference type="PANTHER" id="PTHR46015:SF1">
    <property type="entry name" value="HOMOCYSTEINE S-METHYLTRANSFERASE-LIKE ISOFORM 1"/>
    <property type="match status" value="1"/>
</dbReference>
<evidence type="ECO:0000313" key="9">
    <source>
        <dbReference type="EMBL" id="SIQ39666.1"/>
    </source>
</evidence>
<evidence type="ECO:0000313" key="11">
    <source>
        <dbReference type="Proteomes" id="UP000215545"/>
    </source>
</evidence>
<dbReference type="AlphaFoldDB" id="A0A1N6SFD9"/>
<evidence type="ECO:0000256" key="2">
    <source>
        <dbReference type="ARBA" id="ARBA00022679"/>
    </source>
</evidence>